<dbReference type="Gene3D" id="2.40.30.170">
    <property type="match status" value="1"/>
</dbReference>
<keyword evidence="10" id="KW-1185">Reference proteome</keyword>
<feature type="domain" description="Multidrug resistance protein MdtA-like C-terminal permuted SH3" evidence="8">
    <location>
        <begin position="273"/>
        <end position="326"/>
    </location>
</feature>
<dbReference type="Gene3D" id="2.40.420.20">
    <property type="match status" value="1"/>
</dbReference>
<sequence length="343" mass="37607">MKMISFEQGFLIVAGLLLAGNLQANDWVTAERGPLVEHLRLDGVIEAVQQSTVSAQTSGTVVELPFDVDDVVDAGQLIARLDDTEQRARFNQARAAQNEAESSLDDAERQFARIESLLDRGVATQAEFDNARNALAAARARLNQAESAVAEAEEQLDYTRVTAPYSGIVTERHVELGEAVSAGAPLLSGFSLEELRVAVSIPQQFAELARRERRAQVSLDDGRVLSTGEMTFFPYADPATHTFRLRMDLEEPDGTLFPGMLVRVNVPLSEREALLIPESALFRKGELRAVYVLDDQDRPRLRQVRIGSRVDGRLEVLAGLDAGERIAADPRQVFKQAAEGTAP</sequence>
<organism evidence="9 10">
    <name type="scientific">Wenzhouxiangella limi</name>
    <dbReference type="NCBI Taxonomy" id="2707351"/>
    <lineage>
        <taxon>Bacteria</taxon>
        <taxon>Pseudomonadati</taxon>
        <taxon>Pseudomonadota</taxon>
        <taxon>Gammaproteobacteria</taxon>
        <taxon>Chromatiales</taxon>
        <taxon>Wenzhouxiangellaceae</taxon>
        <taxon>Wenzhouxiangella</taxon>
    </lineage>
</organism>
<accession>A0A845VAI5</accession>
<dbReference type="AlphaFoldDB" id="A0A845VAI5"/>
<evidence type="ECO:0000259" key="7">
    <source>
        <dbReference type="Pfam" id="PF25954"/>
    </source>
</evidence>
<evidence type="ECO:0000313" key="9">
    <source>
        <dbReference type="EMBL" id="NDY94329.1"/>
    </source>
</evidence>
<comment type="subcellular location">
    <subcellularLocation>
        <location evidence="1">Cell envelope</location>
    </subcellularLocation>
</comment>
<feature type="domain" description="Multidrug resistance protein MdtA-like barrel-sandwich hybrid" evidence="6">
    <location>
        <begin position="50"/>
        <end position="184"/>
    </location>
</feature>
<evidence type="ECO:0000259" key="5">
    <source>
        <dbReference type="Pfam" id="PF25876"/>
    </source>
</evidence>
<dbReference type="NCBIfam" id="TIGR01730">
    <property type="entry name" value="RND_mfp"/>
    <property type="match status" value="1"/>
</dbReference>
<feature type="domain" description="Multidrug resistance protein MdtA-like alpha-helical hairpin" evidence="5">
    <location>
        <begin position="91"/>
        <end position="159"/>
    </location>
</feature>
<feature type="coiled-coil region" evidence="4">
    <location>
        <begin position="90"/>
        <end position="162"/>
    </location>
</feature>
<dbReference type="InterPro" id="IPR058624">
    <property type="entry name" value="MdtA-like_HH"/>
</dbReference>
<protein>
    <submittedName>
        <fullName evidence="9">Efflux RND transporter periplasmic adaptor subunit</fullName>
    </submittedName>
</protein>
<evidence type="ECO:0000313" key="10">
    <source>
        <dbReference type="Proteomes" id="UP000484885"/>
    </source>
</evidence>
<gene>
    <name evidence="9" type="ORF">G3I74_01105</name>
</gene>
<dbReference type="Gene3D" id="2.40.50.100">
    <property type="match status" value="1"/>
</dbReference>
<dbReference type="SUPFAM" id="SSF111369">
    <property type="entry name" value="HlyD-like secretion proteins"/>
    <property type="match status" value="1"/>
</dbReference>
<name>A0A845VAI5_9GAMM</name>
<dbReference type="InterPro" id="IPR058625">
    <property type="entry name" value="MdtA-like_BSH"/>
</dbReference>
<evidence type="ECO:0000259" key="8">
    <source>
        <dbReference type="Pfam" id="PF25967"/>
    </source>
</evidence>
<dbReference type="PANTHER" id="PTHR30469">
    <property type="entry name" value="MULTIDRUG RESISTANCE PROTEIN MDTA"/>
    <property type="match status" value="1"/>
</dbReference>
<evidence type="ECO:0000256" key="3">
    <source>
        <dbReference type="ARBA" id="ARBA00022448"/>
    </source>
</evidence>
<dbReference type="Proteomes" id="UP000484885">
    <property type="component" value="Unassembled WGS sequence"/>
</dbReference>
<comment type="similarity">
    <text evidence="2">Belongs to the membrane fusion protein (MFP) (TC 8.A.1) family.</text>
</comment>
<dbReference type="Pfam" id="PF25876">
    <property type="entry name" value="HH_MFP_RND"/>
    <property type="match status" value="1"/>
</dbReference>
<reference evidence="9 10" key="1">
    <citation type="submission" date="2020-02" db="EMBL/GenBank/DDBJ databases">
        <authorList>
            <person name="Zhang X.-Y."/>
        </authorList>
    </citation>
    <scope>NUCLEOTIDE SEQUENCE [LARGE SCALE GENOMIC DNA]</scope>
    <source>
        <strain evidence="9 10">C33</strain>
    </source>
</reference>
<dbReference type="InterPro" id="IPR058792">
    <property type="entry name" value="Beta-barrel_RND_2"/>
</dbReference>
<dbReference type="InterPro" id="IPR058627">
    <property type="entry name" value="MdtA-like_C"/>
</dbReference>
<dbReference type="Pfam" id="PF25917">
    <property type="entry name" value="BSH_RND"/>
    <property type="match status" value="1"/>
</dbReference>
<dbReference type="GO" id="GO:0015562">
    <property type="term" value="F:efflux transmembrane transporter activity"/>
    <property type="evidence" value="ECO:0007669"/>
    <property type="project" value="TreeGrafter"/>
</dbReference>
<evidence type="ECO:0000256" key="2">
    <source>
        <dbReference type="ARBA" id="ARBA00009477"/>
    </source>
</evidence>
<keyword evidence="3" id="KW-0813">Transport</keyword>
<dbReference type="EMBL" id="JAAGSC010000023">
    <property type="protein sequence ID" value="NDY94329.1"/>
    <property type="molecule type" value="Genomic_DNA"/>
</dbReference>
<evidence type="ECO:0000256" key="1">
    <source>
        <dbReference type="ARBA" id="ARBA00004196"/>
    </source>
</evidence>
<dbReference type="Gene3D" id="1.10.287.470">
    <property type="entry name" value="Helix hairpin bin"/>
    <property type="match status" value="1"/>
</dbReference>
<comment type="caution">
    <text evidence="9">The sequence shown here is derived from an EMBL/GenBank/DDBJ whole genome shotgun (WGS) entry which is preliminary data.</text>
</comment>
<feature type="domain" description="CusB-like beta-barrel" evidence="7">
    <location>
        <begin position="197"/>
        <end position="266"/>
    </location>
</feature>
<proteinExistence type="inferred from homology"/>
<dbReference type="GO" id="GO:1990281">
    <property type="term" value="C:efflux pump complex"/>
    <property type="evidence" value="ECO:0007669"/>
    <property type="project" value="TreeGrafter"/>
</dbReference>
<dbReference type="Pfam" id="PF25967">
    <property type="entry name" value="RND-MFP_C"/>
    <property type="match status" value="1"/>
</dbReference>
<dbReference type="Pfam" id="PF25954">
    <property type="entry name" value="Beta-barrel_RND_2"/>
    <property type="match status" value="1"/>
</dbReference>
<keyword evidence="4" id="KW-0175">Coiled coil</keyword>
<evidence type="ECO:0000259" key="6">
    <source>
        <dbReference type="Pfam" id="PF25917"/>
    </source>
</evidence>
<evidence type="ECO:0000256" key="4">
    <source>
        <dbReference type="SAM" id="Coils"/>
    </source>
</evidence>
<dbReference type="InterPro" id="IPR006143">
    <property type="entry name" value="RND_pump_MFP"/>
</dbReference>
<dbReference type="PANTHER" id="PTHR30469:SF18">
    <property type="entry name" value="RESISTANCE-NODULATION-CELL DIVISION (RND) EFFLUX MEMBRANE FUSION PROTEIN-RELATED"/>
    <property type="match status" value="1"/>
</dbReference>